<evidence type="ECO:0000256" key="7">
    <source>
        <dbReference type="SAM" id="Coils"/>
    </source>
</evidence>
<dbReference type="GO" id="GO:0005634">
    <property type="term" value="C:nucleus"/>
    <property type="evidence" value="ECO:0007669"/>
    <property type="project" value="TreeGrafter"/>
</dbReference>
<evidence type="ECO:0000256" key="3">
    <source>
        <dbReference type="ARBA" id="ARBA00022771"/>
    </source>
</evidence>
<dbReference type="GO" id="GO:0000151">
    <property type="term" value="C:ubiquitin ligase complex"/>
    <property type="evidence" value="ECO:0007669"/>
    <property type="project" value="TreeGrafter"/>
</dbReference>
<dbReference type="InterPro" id="IPR013083">
    <property type="entry name" value="Znf_RING/FYVE/PHD"/>
</dbReference>
<evidence type="ECO:0000256" key="2">
    <source>
        <dbReference type="ARBA" id="ARBA00022723"/>
    </source>
</evidence>
<keyword evidence="3 6" id="KW-0863">Zinc-finger</keyword>
<dbReference type="GO" id="GO:0008270">
    <property type="term" value="F:zinc ion binding"/>
    <property type="evidence" value="ECO:0007669"/>
    <property type="project" value="UniProtKB-KW"/>
</dbReference>
<dbReference type="InterPro" id="IPR017907">
    <property type="entry name" value="Znf_RING_CS"/>
</dbReference>
<dbReference type="AlphaFoldDB" id="A0A8J2S8U4"/>
<dbReference type="EMBL" id="CAKKLH010000332">
    <property type="protein sequence ID" value="CAH0112857.1"/>
    <property type="molecule type" value="Genomic_DNA"/>
</dbReference>
<feature type="coiled-coil region" evidence="7">
    <location>
        <begin position="186"/>
        <end position="213"/>
    </location>
</feature>
<protein>
    <recommendedName>
        <fullName evidence="9">RING-type domain-containing protein</fullName>
    </recommendedName>
</protein>
<evidence type="ECO:0000313" key="11">
    <source>
        <dbReference type="Proteomes" id="UP000789390"/>
    </source>
</evidence>
<gene>
    <name evidence="10" type="ORF">DGAL_LOCUS16650</name>
</gene>
<accession>A0A8J2S8U4</accession>
<feature type="domain" description="RING-type" evidence="9">
    <location>
        <begin position="118"/>
        <end position="162"/>
    </location>
</feature>
<name>A0A8J2S8U4_9CRUS</name>
<dbReference type="PANTHER" id="PTHR15067:SF4">
    <property type="entry name" value="E3 UBIQUITIN-PROTEIN LIGASE RNF8"/>
    <property type="match status" value="1"/>
</dbReference>
<keyword evidence="1" id="KW-0808">Transferase</keyword>
<organism evidence="10 11">
    <name type="scientific">Daphnia galeata</name>
    <dbReference type="NCBI Taxonomy" id="27404"/>
    <lineage>
        <taxon>Eukaryota</taxon>
        <taxon>Metazoa</taxon>
        <taxon>Ecdysozoa</taxon>
        <taxon>Arthropoda</taxon>
        <taxon>Crustacea</taxon>
        <taxon>Branchiopoda</taxon>
        <taxon>Diplostraca</taxon>
        <taxon>Cladocera</taxon>
        <taxon>Anomopoda</taxon>
        <taxon>Daphniidae</taxon>
        <taxon>Daphnia</taxon>
    </lineage>
</organism>
<keyword evidence="7" id="KW-0175">Coiled coil</keyword>
<dbReference type="OrthoDB" id="6353679at2759"/>
<dbReference type="GO" id="GO:0006511">
    <property type="term" value="P:ubiquitin-dependent protein catabolic process"/>
    <property type="evidence" value="ECO:0007669"/>
    <property type="project" value="TreeGrafter"/>
</dbReference>
<dbReference type="Pfam" id="PF00097">
    <property type="entry name" value="zf-C3HC4"/>
    <property type="match status" value="1"/>
</dbReference>
<dbReference type="GO" id="GO:0042393">
    <property type="term" value="F:histone binding"/>
    <property type="evidence" value="ECO:0007669"/>
    <property type="project" value="TreeGrafter"/>
</dbReference>
<feature type="compositionally biased region" description="Polar residues" evidence="8">
    <location>
        <begin position="77"/>
        <end position="87"/>
    </location>
</feature>
<dbReference type="PANTHER" id="PTHR15067">
    <property type="entry name" value="E3 UBIQUITIN-PROTEIN LIGASE RNF8"/>
    <property type="match status" value="1"/>
</dbReference>
<dbReference type="GO" id="GO:0061630">
    <property type="term" value="F:ubiquitin protein ligase activity"/>
    <property type="evidence" value="ECO:0007669"/>
    <property type="project" value="TreeGrafter"/>
</dbReference>
<dbReference type="GO" id="GO:0005829">
    <property type="term" value="C:cytosol"/>
    <property type="evidence" value="ECO:0007669"/>
    <property type="project" value="TreeGrafter"/>
</dbReference>
<dbReference type="GO" id="GO:0035861">
    <property type="term" value="C:site of double-strand break"/>
    <property type="evidence" value="ECO:0007669"/>
    <property type="project" value="TreeGrafter"/>
</dbReference>
<dbReference type="GO" id="GO:0006302">
    <property type="term" value="P:double-strand break repair"/>
    <property type="evidence" value="ECO:0007669"/>
    <property type="project" value="TreeGrafter"/>
</dbReference>
<reference evidence="10" key="1">
    <citation type="submission" date="2021-11" db="EMBL/GenBank/DDBJ databases">
        <authorList>
            <person name="Schell T."/>
        </authorList>
    </citation>
    <scope>NUCLEOTIDE SEQUENCE</scope>
    <source>
        <strain evidence="10">M5</strain>
    </source>
</reference>
<dbReference type="Proteomes" id="UP000789390">
    <property type="component" value="Unassembled WGS sequence"/>
</dbReference>
<dbReference type="Gene3D" id="3.30.40.10">
    <property type="entry name" value="Zinc/RING finger domain, C3HC4 (zinc finger)"/>
    <property type="match status" value="1"/>
</dbReference>
<proteinExistence type="predicted"/>
<evidence type="ECO:0000313" key="10">
    <source>
        <dbReference type="EMBL" id="CAH0112857.1"/>
    </source>
</evidence>
<dbReference type="PROSITE" id="PS00518">
    <property type="entry name" value="ZF_RING_1"/>
    <property type="match status" value="1"/>
</dbReference>
<evidence type="ECO:0000256" key="6">
    <source>
        <dbReference type="PROSITE-ProRule" id="PRU00175"/>
    </source>
</evidence>
<evidence type="ECO:0000256" key="4">
    <source>
        <dbReference type="ARBA" id="ARBA00022786"/>
    </source>
</evidence>
<evidence type="ECO:0000256" key="8">
    <source>
        <dbReference type="SAM" id="MobiDB-lite"/>
    </source>
</evidence>
<keyword evidence="5" id="KW-0862">Zinc</keyword>
<evidence type="ECO:0000256" key="1">
    <source>
        <dbReference type="ARBA" id="ARBA00022679"/>
    </source>
</evidence>
<comment type="caution">
    <text evidence="10">The sequence shown here is derived from an EMBL/GenBank/DDBJ whole genome shotgun (WGS) entry which is preliminary data.</text>
</comment>
<keyword evidence="2" id="KW-0479">Metal-binding</keyword>
<evidence type="ECO:0000259" key="9">
    <source>
        <dbReference type="PROSITE" id="PS50089"/>
    </source>
</evidence>
<keyword evidence="11" id="KW-1185">Reference proteome</keyword>
<dbReference type="PROSITE" id="PS50089">
    <property type="entry name" value="ZF_RING_2"/>
    <property type="match status" value="1"/>
</dbReference>
<sequence length="278" mass="32867">MGKQARERQLKLEARILKLKHREKELRQFKDRTVARFERTCQLLRRLNDLREEQCALLKEKFRLTLHLQVESEVQSRLQKSNESKANPQLDVDENQGMTSSGKAIVDKMQRMELELRCGICSELMVFATSLNCMHTFCQFCVTQWKKFEKNRAPIVGCPVCRESITSEKRNFSIDNIIGIIVDCYSEEEMNNRKELVNQHQELNRNLLSGNRQPDTPNPFYQITNRNVFMGEMRVEDIPQLPRMNNLRNVTQRRRSSLSMTRPVATVRRLQGRPRWRL</sequence>
<dbReference type="GO" id="GO:0070936">
    <property type="term" value="P:protein K48-linked ubiquitination"/>
    <property type="evidence" value="ECO:0007669"/>
    <property type="project" value="TreeGrafter"/>
</dbReference>
<dbReference type="SMART" id="SM00184">
    <property type="entry name" value="RING"/>
    <property type="match status" value="1"/>
</dbReference>
<dbReference type="SUPFAM" id="SSF57850">
    <property type="entry name" value="RING/U-box"/>
    <property type="match status" value="1"/>
</dbReference>
<evidence type="ECO:0000256" key="5">
    <source>
        <dbReference type="ARBA" id="ARBA00022833"/>
    </source>
</evidence>
<keyword evidence="4" id="KW-0833">Ubl conjugation pathway</keyword>
<feature type="region of interest" description="Disordered" evidence="8">
    <location>
        <begin position="77"/>
        <end position="97"/>
    </location>
</feature>
<dbReference type="InterPro" id="IPR001841">
    <property type="entry name" value="Znf_RING"/>
</dbReference>
<dbReference type="InterPro" id="IPR018957">
    <property type="entry name" value="Znf_C3HC4_RING-type"/>
</dbReference>